<accession>A0A7T8HM31</accession>
<protein>
    <submittedName>
        <fullName evidence="1">Uncharacterized protein</fullName>
    </submittedName>
</protein>
<evidence type="ECO:0000313" key="1">
    <source>
        <dbReference type="EMBL" id="QQP52400.1"/>
    </source>
</evidence>
<dbReference type="Gene3D" id="3.30.420.10">
    <property type="entry name" value="Ribonuclease H-like superfamily/Ribonuclease H"/>
    <property type="match status" value="1"/>
</dbReference>
<proteinExistence type="predicted"/>
<evidence type="ECO:0000313" key="2">
    <source>
        <dbReference type="Proteomes" id="UP000595437"/>
    </source>
</evidence>
<dbReference type="PANTHER" id="PTHR46068:SF1">
    <property type="entry name" value="TRANSPOSASE IS30-LIKE HTH DOMAIN-CONTAINING PROTEIN"/>
    <property type="match status" value="1"/>
</dbReference>
<sequence>MEQARRDAILELAHAGHKPAAIYKLLNYPKTTVCRVFNAWEAEGKVCRKAHIMRSEKIHTPRFLAGLEKSIKASPGTSLSRLAKNRGVSKQLVSKAVNEDLGYRSYRMAKQHILMASMKATRLTNGKRLLNGLKSHGGRIIFFSDEKNWTVDRSYNVQNDRWRAKEREEVPAVFTTKFPVSVMTLGVICSTGEERVNAERYCEVMEEVVIPWMKDKAAGREFIFQQDSAPAHITLRTTILFNSHGITFWDRNTWPSSSPDLNPGVCKVSRNSIEALKNSITREWNAGIQVFQGHDGVDGGC</sequence>
<gene>
    <name evidence="1" type="ORF">FKW44_004545</name>
</gene>
<keyword evidence="2" id="KW-1185">Reference proteome</keyword>
<name>A0A7T8HM31_CALRO</name>
<reference evidence="2" key="1">
    <citation type="submission" date="2021-01" db="EMBL/GenBank/DDBJ databases">
        <title>Caligus Genome Assembly.</title>
        <authorList>
            <person name="Gallardo-Escarate C."/>
        </authorList>
    </citation>
    <scope>NUCLEOTIDE SEQUENCE [LARGE SCALE GENOMIC DNA]</scope>
</reference>
<dbReference type="InterPro" id="IPR036397">
    <property type="entry name" value="RNaseH_sf"/>
</dbReference>
<dbReference type="PANTHER" id="PTHR46068">
    <property type="entry name" value="PROTEIN CBG27172"/>
    <property type="match status" value="1"/>
</dbReference>
<dbReference type="EMBL" id="CP045892">
    <property type="protein sequence ID" value="QQP52400.1"/>
    <property type="molecule type" value="Genomic_DNA"/>
</dbReference>
<dbReference type="Proteomes" id="UP000595437">
    <property type="component" value="Chromosome 3"/>
</dbReference>
<organism evidence="1 2">
    <name type="scientific">Caligus rogercresseyi</name>
    <name type="common">Sea louse</name>
    <dbReference type="NCBI Taxonomy" id="217165"/>
    <lineage>
        <taxon>Eukaryota</taxon>
        <taxon>Metazoa</taxon>
        <taxon>Ecdysozoa</taxon>
        <taxon>Arthropoda</taxon>
        <taxon>Crustacea</taxon>
        <taxon>Multicrustacea</taxon>
        <taxon>Hexanauplia</taxon>
        <taxon>Copepoda</taxon>
        <taxon>Siphonostomatoida</taxon>
        <taxon>Caligidae</taxon>
        <taxon>Caligus</taxon>
    </lineage>
</organism>
<dbReference type="AlphaFoldDB" id="A0A7T8HM31"/>
<dbReference type="GO" id="GO:0003676">
    <property type="term" value="F:nucleic acid binding"/>
    <property type="evidence" value="ECO:0007669"/>
    <property type="project" value="InterPro"/>
</dbReference>
<dbReference type="OrthoDB" id="6021633at2759"/>